<dbReference type="EMBL" id="ML769505">
    <property type="protein sequence ID" value="KAE9396949.1"/>
    <property type="molecule type" value="Genomic_DNA"/>
</dbReference>
<organism evidence="2 3">
    <name type="scientific">Gymnopus androsaceus JB14</name>
    <dbReference type="NCBI Taxonomy" id="1447944"/>
    <lineage>
        <taxon>Eukaryota</taxon>
        <taxon>Fungi</taxon>
        <taxon>Dikarya</taxon>
        <taxon>Basidiomycota</taxon>
        <taxon>Agaricomycotina</taxon>
        <taxon>Agaricomycetes</taxon>
        <taxon>Agaricomycetidae</taxon>
        <taxon>Agaricales</taxon>
        <taxon>Marasmiineae</taxon>
        <taxon>Omphalotaceae</taxon>
        <taxon>Gymnopus</taxon>
    </lineage>
</organism>
<gene>
    <name evidence="2" type="ORF">BT96DRAFT_996224</name>
</gene>
<sequence>MLSSDDAFMCLPPRYLCYLPEMPNNAFSMKWRLPMPVLDHIKGQEDKIFEELMSDWEEELRSIHSDYLGSDGFLSNRDNKEDESVSGSESAALEEVHDELKSMSGDEYMPGVDSDGESDSDDDFEDGLD</sequence>
<dbReference type="AlphaFoldDB" id="A0A6A4HEV0"/>
<dbReference type="Proteomes" id="UP000799118">
    <property type="component" value="Unassembled WGS sequence"/>
</dbReference>
<keyword evidence="3" id="KW-1185">Reference proteome</keyword>
<accession>A0A6A4HEV0</accession>
<evidence type="ECO:0000313" key="3">
    <source>
        <dbReference type="Proteomes" id="UP000799118"/>
    </source>
</evidence>
<evidence type="ECO:0000313" key="2">
    <source>
        <dbReference type="EMBL" id="KAE9396949.1"/>
    </source>
</evidence>
<proteinExistence type="predicted"/>
<name>A0A6A4HEV0_9AGAR</name>
<feature type="compositionally biased region" description="Acidic residues" evidence="1">
    <location>
        <begin position="114"/>
        <end position="129"/>
    </location>
</feature>
<feature type="region of interest" description="Disordered" evidence="1">
    <location>
        <begin position="68"/>
        <end position="129"/>
    </location>
</feature>
<reference evidence="2" key="1">
    <citation type="journal article" date="2019" name="Environ. Microbiol.">
        <title>Fungal ecological strategies reflected in gene transcription - a case study of two litter decomposers.</title>
        <authorList>
            <person name="Barbi F."/>
            <person name="Kohler A."/>
            <person name="Barry K."/>
            <person name="Baskaran P."/>
            <person name="Daum C."/>
            <person name="Fauchery L."/>
            <person name="Ihrmark K."/>
            <person name="Kuo A."/>
            <person name="LaButti K."/>
            <person name="Lipzen A."/>
            <person name="Morin E."/>
            <person name="Grigoriev I.V."/>
            <person name="Henrissat B."/>
            <person name="Lindahl B."/>
            <person name="Martin F."/>
        </authorList>
    </citation>
    <scope>NUCLEOTIDE SEQUENCE</scope>
    <source>
        <strain evidence="2">JB14</strain>
    </source>
</reference>
<protein>
    <submittedName>
        <fullName evidence="2">Uncharacterized protein</fullName>
    </submittedName>
</protein>
<evidence type="ECO:0000256" key="1">
    <source>
        <dbReference type="SAM" id="MobiDB-lite"/>
    </source>
</evidence>